<proteinExistence type="predicted"/>
<dbReference type="AlphaFoldDB" id="A0A218X758"/>
<dbReference type="EMBL" id="MTKT01002214">
    <property type="protein sequence ID" value="OWM80628.1"/>
    <property type="molecule type" value="Genomic_DNA"/>
</dbReference>
<name>A0A218X758_PUNGR</name>
<sequence length="70" mass="7513">MGTVVPWPPAMTDDRLAPLTAPRAGGGGGHLGPFTPRVKCGSRCYYTCALCLCFYCCLRGSSWRPHHNSG</sequence>
<accession>A0A218X758</accession>
<reference evidence="2" key="1">
    <citation type="journal article" date="2017" name="Plant J.">
        <title>The pomegranate (Punica granatum L.) genome and the genomics of punicalagin biosynthesis.</title>
        <authorList>
            <person name="Qin G."/>
            <person name="Xu C."/>
            <person name="Ming R."/>
            <person name="Tang H."/>
            <person name="Guyot R."/>
            <person name="Kramer E.M."/>
            <person name="Hu Y."/>
            <person name="Yi X."/>
            <person name="Qi Y."/>
            <person name="Xu X."/>
            <person name="Gao Z."/>
            <person name="Pan H."/>
            <person name="Jian J."/>
            <person name="Tian Y."/>
            <person name="Yue Z."/>
            <person name="Xu Y."/>
        </authorList>
    </citation>
    <scope>NUCLEOTIDE SEQUENCE [LARGE SCALE GENOMIC DNA]</scope>
    <source>
        <strain evidence="2">cv. Dabenzi</strain>
    </source>
</reference>
<gene>
    <name evidence="1" type="ORF">CDL15_Pgr006658</name>
</gene>
<organism evidence="1 2">
    <name type="scientific">Punica granatum</name>
    <name type="common">Pomegranate</name>
    <dbReference type="NCBI Taxonomy" id="22663"/>
    <lineage>
        <taxon>Eukaryota</taxon>
        <taxon>Viridiplantae</taxon>
        <taxon>Streptophyta</taxon>
        <taxon>Embryophyta</taxon>
        <taxon>Tracheophyta</taxon>
        <taxon>Spermatophyta</taxon>
        <taxon>Magnoliopsida</taxon>
        <taxon>eudicotyledons</taxon>
        <taxon>Gunneridae</taxon>
        <taxon>Pentapetalae</taxon>
        <taxon>rosids</taxon>
        <taxon>malvids</taxon>
        <taxon>Myrtales</taxon>
        <taxon>Lythraceae</taxon>
        <taxon>Punica</taxon>
    </lineage>
</organism>
<evidence type="ECO:0000313" key="1">
    <source>
        <dbReference type="EMBL" id="OWM80628.1"/>
    </source>
</evidence>
<dbReference type="Proteomes" id="UP000197138">
    <property type="component" value="Unassembled WGS sequence"/>
</dbReference>
<comment type="caution">
    <text evidence="1">The sequence shown here is derived from an EMBL/GenBank/DDBJ whole genome shotgun (WGS) entry which is preliminary data.</text>
</comment>
<protein>
    <submittedName>
        <fullName evidence="1">Uncharacterized protein</fullName>
    </submittedName>
</protein>
<evidence type="ECO:0000313" key="2">
    <source>
        <dbReference type="Proteomes" id="UP000197138"/>
    </source>
</evidence>